<dbReference type="PANTHER" id="PTHR24419:SF18">
    <property type="entry name" value="SERINE_THREONINE-PROTEIN KINASE HASPIN"/>
    <property type="match status" value="1"/>
</dbReference>
<dbReference type="GO" id="GO:0000278">
    <property type="term" value="P:mitotic cell cycle"/>
    <property type="evidence" value="ECO:0007669"/>
    <property type="project" value="TreeGrafter"/>
</dbReference>
<keyword evidence="1" id="KW-0808">Transferase</keyword>
<protein>
    <submittedName>
        <fullName evidence="1">Serine/threonine-protein kinase haspin-like</fullName>
    </submittedName>
</protein>
<keyword evidence="1" id="KW-0418">Kinase</keyword>
<dbReference type="Pfam" id="PF12330">
    <property type="entry name" value="Haspin_kinase"/>
    <property type="match status" value="1"/>
</dbReference>
<evidence type="ECO:0000313" key="2">
    <source>
        <dbReference type="Proteomes" id="UP000265520"/>
    </source>
</evidence>
<comment type="caution">
    <text evidence="1">The sequence shown here is derived from an EMBL/GenBank/DDBJ whole genome shotgun (WGS) entry which is preliminary data.</text>
</comment>
<proteinExistence type="predicted"/>
<name>A0A392PTI4_9FABA</name>
<dbReference type="PANTHER" id="PTHR24419">
    <property type="entry name" value="INTERLEUKIN-1 RECEPTOR-ASSOCIATED KINASE"/>
    <property type="match status" value="1"/>
</dbReference>
<dbReference type="EMBL" id="LXQA010093902">
    <property type="protein sequence ID" value="MCI14809.1"/>
    <property type="molecule type" value="Genomic_DNA"/>
</dbReference>
<dbReference type="AlphaFoldDB" id="A0A392PTI4"/>
<evidence type="ECO:0000313" key="1">
    <source>
        <dbReference type="EMBL" id="MCI14809.1"/>
    </source>
</evidence>
<sequence>MNSNIEIFTGGWGNILVSRSDDSAKLQFTLDGRNLLVKTYGLIISIIDFTLSRINTGDSILYLDLSSDPDLFKGPKGDKQSETYRRMKDVTEDWWEGR</sequence>
<reference evidence="1 2" key="1">
    <citation type="journal article" date="2018" name="Front. Plant Sci.">
        <title>Red Clover (Trifolium pratense) and Zigzag Clover (T. medium) - A Picture of Genomic Similarities and Differences.</title>
        <authorList>
            <person name="Dluhosova J."/>
            <person name="Istvanek J."/>
            <person name="Nedelnik J."/>
            <person name="Repkova J."/>
        </authorList>
    </citation>
    <scope>NUCLEOTIDE SEQUENCE [LARGE SCALE GENOMIC DNA]</scope>
    <source>
        <strain evidence="2">cv. 10/8</strain>
        <tissue evidence="1">Leaf</tissue>
    </source>
</reference>
<dbReference type="Proteomes" id="UP000265520">
    <property type="component" value="Unassembled WGS sequence"/>
</dbReference>
<dbReference type="GO" id="GO:0072354">
    <property type="term" value="F:histone H3T3 kinase activity"/>
    <property type="evidence" value="ECO:0007669"/>
    <property type="project" value="TreeGrafter"/>
</dbReference>
<dbReference type="GO" id="GO:0035556">
    <property type="term" value="P:intracellular signal transduction"/>
    <property type="evidence" value="ECO:0007669"/>
    <property type="project" value="TreeGrafter"/>
</dbReference>
<keyword evidence="2" id="KW-1185">Reference proteome</keyword>
<dbReference type="GO" id="GO:0005737">
    <property type="term" value="C:cytoplasm"/>
    <property type="evidence" value="ECO:0007669"/>
    <property type="project" value="TreeGrafter"/>
</dbReference>
<dbReference type="GO" id="GO:0005634">
    <property type="term" value="C:nucleus"/>
    <property type="evidence" value="ECO:0007669"/>
    <property type="project" value="TreeGrafter"/>
</dbReference>
<accession>A0A392PTI4</accession>
<dbReference type="Gene3D" id="1.10.510.10">
    <property type="entry name" value="Transferase(Phosphotransferase) domain 1"/>
    <property type="match status" value="1"/>
</dbReference>
<organism evidence="1 2">
    <name type="scientific">Trifolium medium</name>
    <dbReference type="NCBI Taxonomy" id="97028"/>
    <lineage>
        <taxon>Eukaryota</taxon>
        <taxon>Viridiplantae</taxon>
        <taxon>Streptophyta</taxon>
        <taxon>Embryophyta</taxon>
        <taxon>Tracheophyta</taxon>
        <taxon>Spermatophyta</taxon>
        <taxon>Magnoliopsida</taxon>
        <taxon>eudicotyledons</taxon>
        <taxon>Gunneridae</taxon>
        <taxon>Pentapetalae</taxon>
        <taxon>rosids</taxon>
        <taxon>fabids</taxon>
        <taxon>Fabales</taxon>
        <taxon>Fabaceae</taxon>
        <taxon>Papilionoideae</taxon>
        <taxon>50 kb inversion clade</taxon>
        <taxon>NPAAA clade</taxon>
        <taxon>Hologalegina</taxon>
        <taxon>IRL clade</taxon>
        <taxon>Trifolieae</taxon>
        <taxon>Trifolium</taxon>
    </lineage>
</organism>